<dbReference type="Proteomes" id="UP000290037">
    <property type="component" value="Unassembled WGS sequence"/>
</dbReference>
<dbReference type="GO" id="GO:0005886">
    <property type="term" value="C:plasma membrane"/>
    <property type="evidence" value="ECO:0007669"/>
    <property type="project" value="UniProtKB-SubCell"/>
</dbReference>
<dbReference type="GO" id="GO:0009234">
    <property type="term" value="P:menaquinone biosynthetic process"/>
    <property type="evidence" value="ECO:0007669"/>
    <property type="project" value="UniProtKB-UniRule"/>
</dbReference>
<evidence type="ECO:0000256" key="7">
    <source>
        <dbReference type="ARBA" id="ARBA00023136"/>
    </source>
</evidence>
<sequence>MTPVKAWVSAARIRTLPLSVSGIIVGSSMAYNSGFFRWDICILALLATLGFQILSNFANDYGDGVKGTDNHERIGPARAMQSGLLTAKQLKNGMVFTASVTLLISIALIYTAFGSERFLESVLFFVLGLLAILAAVKYTVGKSAYGYMGLGDLFVFIFFGLVAVAGSYYLYAAQLDAVVFLPALTVGFLSIAVLNLNNMRDRLSDARAKKNTLAVFLGPKKSKFYHYFLIVGALVASLLFFHFTNTYLWSVIACVVFIPLGKHLAYVAQNESPALLDPELKKVALATFFFSVLFTLGFLF</sequence>
<keyword evidence="6 8" id="KW-1133">Transmembrane helix</keyword>
<dbReference type="InterPro" id="IPR044878">
    <property type="entry name" value="UbiA_sf"/>
</dbReference>
<reference evidence="11" key="2">
    <citation type="submission" date="2016-11" db="EMBL/GenBank/DDBJ databases">
        <authorList>
            <person name="Jaros S."/>
            <person name="Januszkiewicz K."/>
            <person name="Wedrychowicz H."/>
        </authorList>
    </citation>
    <scope>NUCLEOTIDE SEQUENCE [LARGE SCALE GENOMIC DNA]</scope>
    <source>
        <strain evidence="11">DSM 19859</strain>
    </source>
</reference>
<keyword evidence="13" id="KW-1185">Reference proteome</keyword>
<dbReference type="PANTHER" id="PTHR13929">
    <property type="entry name" value="1,4-DIHYDROXY-2-NAPHTHOATE OCTAPRENYLTRANSFERASE"/>
    <property type="match status" value="1"/>
</dbReference>
<evidence type="ECO:0000256" key="9">
    <source>
        <dbReference type="NCBIfam" id="TIGR00751"/>
    </source>
</evidence>
<evidence type="ECO:0000256" key="4">
    <source>
        <dbReference type="ARBA" id="ARBA00022679"/>
    </source>
</evidence>
<feature type="transmembrane region" description="Helical" evidence="8">
    <location>
        <begin position="119"/>
        <end position="138"/>
    </location>
</feature>
<evidence type="ECO:0000313" key="11">
    <source>
        <dbReference type="EMBL" id="SHI18237.1"/>
    </source>
</evidence>
<dbReference type="EC" id="2.5.1.74" evidence="8 9"/>
<protein>
    <recommendedName>
        <fullName evidence="8 9">1,4-dihydroxy-2-naphthoate octaprenyltransferase</fullName>
        <shortName evidence="8">DHNA-octaprenyltransferase</shortName>
        <ecNumber evidence="8 9">2.5.1.74</ecNumber>
    </recommendedName>
</protein>
<evidence type="ECO:0000256" key="3">
    <source>
        <dbReference type="ARBA" id="ARBA00022475"/>
    </source>
</evidence>
<comment type="subcellular location">
    <subcellularLocation>
        <location evidence="8">Cell membrane</location>
        <topology evidence="8">Multi-pass membrane protein</topology>
    </subcellularLocation>
    <subcellularLocation>
        <location evidence="1">Membrane</location>
        <topology evidence="1">Multi-pass membrane protein</topology>
    </subcellularLocation>
</comment>
<comment type="pathway">
    <text evidence="8">Quinol/quinone metabolism; menaquinone biosynthesis; menaquinol from 1,4-dihydroxy-2-naphthoate: step 1/2.</text>
</comment>
<feature type="transmembrane region" description="Helical" evidence="8">
    <location>
        <begin position="150"/>
        <end position="171"/>
    </location>
</feature>
<dbReference type="EMBL" id="QOVN01000003">
    <property type="protein sequence ID" value="RXG29806.1"/>
    <property type="molecule type" value="Genomic_DNA"/>
</dbReference>
<evidence type="ECO:0000313" key="12">
    <source>
        <dbReference type="Proteomes" id="UP000184240"/>
    </source>
</evidence>
<feature type="transmembrane region" description="Helical" evidence="8">
    <location>
        <begin position="94"/>
        <end position="113"/>
    </location>
</feature>
<evidence type="ECO:0000256" key="5">
    <source>
        <dbReference type="ARBA" id="ARBA00022692"/>
    </source>
</evidence>
<evidence type="ECO:0000256" key="8">
    <source>
        <dbReference type="HAMAP-Rule" id="MF_01937"/>
    </source>
</evidence>
<dbReference type="NCBIfam" id="TIGR00751">
    <property type="entry name" value="menA"/>
    <property type="match status" value="1"/>
</dbReference>
<dbReference type="InterPro" id="IPR000537">
    <property type="entry name" value="UbiA_prenyltransferase"/>
</dbReference>
<feature type="transmembrane region" description="Helical" evidence="8">
    <location>
        <begin position="224"/>
        <end position="241"/>
    </location>
</feature>
<keyword evidence="7 8" id="KW-0472">Membrane</keyword>
<reference evidence="10 13" key="3">
    <citation type="submission" date="2018-07" db="EMBL/GenBank/DDBJ databases">
        <title>Leeuwenhoekiella genomics.</title>
        <authorList>
            <person name="Tahon G."/>
            <person name="Willems A."/>
        </authorList>
    </citation>
    <scope>NUCLEOTIDE SEQUENCE [LARGE SCALE GENOMIC DNA]</scope>
    <source>
        <strain evidence="10 13">LMG 24856</strain>
    </source>
</reference>
<dbReference type="PANTHER" id="PTHR13929:SF0">
    <property type="entry name" value="UBIA PRENYLTRANSFERASE DOMAIN-CONTAINING PROTEIN 1"/>
    <property type="match status" value="1"/>
</dbReference>
<dbReference type="STRING" id="573501.SAMN04487999_2631"/>
<keyword evidence="3 8" id="KW-1003">Cell membrane</keyword>
<name>A0A1M5Z1V1_9FLAO</name>
<gene>
    <name evidence="8" type="primary">menA</name>
    <name evidence="10" type="ORF">DSM01_1908</name>
    <name evidence="11" type="ORF">SAMN04487999_2631</name>
</gene>
<keyword evidence="2 8" id="KW-0474">Menaquinone biosynthesis</keyword>
<dbReference type="HAMAP" id="MF_01937">
    <property type="entry name" value="MenA_1"/>
    <property type="match status" value="1"/>
</dbReference>
<feature type="transmembrane region" description="Helical" evidence="8">
    <location>
        <begin position="280"/>
        <end position="299"/>
    </location>
</feature>
<feature type="transmembrane region" description="Helical" evidence="8">
    <location>
        <begin position="35"/>
        <end position="54"/>
    </location>
</feature>
<organism evidence="11 12">
    <name type="scientific">Leeuwenhoekiella palythoae</name>
    <dbReference type="NCBI Taxonomy" id="573501"/>
    <lineage>
        <taxon>Bacteria</taxon>
        <taxon>Pseudomonadati</taxon>
        <taxon>Bacteroidota</taxon>
        <taxon>Flavobacteriia</taxon>
        <taxon>Flavobacteriales</taxon>
        <taxon>Flavobacteriaceae</taxon>
        <taxon>Leeuwenhoekiella</taxon>
    </lineage>
</organism>
<dbReference type="CDD" id="cd13962">
    <property type="entry name" value="PT_UbiA_UBIAD1"/>
    <property type="match status" value="1"/>
</dbReference>
<dbReference type="GO" id="GO:0046428">
    <property type="term" value="F:1,4-dihydroxy-2-naphthoate polyprenyltransferase activity"/>
    <property type="evidence" value="ECO:0007669"/>
    <property type="project" value="UniProtKB-UniRule"/>
</dbReference>
<keyword evidence="5 8" id="KW-0812">Transmembrane</keyword>
<dbReference type="GO" id="GO:0042371">
    <property type="term" value="P:vitamin K biosynthetic process"/>
    <property type="evidence" value="ECO:0007669"/>
    <property type="project" value="TreeGrafter"/>
</dbReference>
<dbReference type="OrthoDB" id="9767568at2"/>
<evidence type="ECO:0000313" key="13">
    <source>
        <dbReference type="Proteomes" id="UP000290037"/>
    </source>
</evidence>
<dbReference type="EMBL" id="FQXT01000004">
    <property type="protein sequence ID" value="SHI18237.1"/>
    <property type="molecule type" value="Genomic_DNA"/>
</dbReference>
<evidence type="ECO:0000256" key="6">
    <source>
        <dbReference type="ARBA" id="ARBA00022989"/>
    </source>
</evidence>
<comment type="function">
    <text evidence="8">Conversion of 1,4-dihydroxy-2-naphthoate (DHNA) to demethylmenaquinone (DMK).</text>
</comment>
<comment type="similarity">
    <text evidence="8">Belongs to the MenA family. Type 1 subfamily.</text>
</comment>
<dbReference type="PIRSF" id="PIRSF005355">
    <property type="entry name" value="UBIAD1"/>
    <property type="match status" value="1"/>
</dbReference>
<proteinExistence type="inferred from homology"/>
<dbReference type="InterPro" id="IPR004657">
    <property type="entry name" value="MenA"/>
</dbReference>
<comment type="catalytic activity">
    <reaction evidence="8">
        <text>an all-trans-polyprenyl diphosphate + 1,4-dihydroxy-2-naphthoate + H(+) = a 2-demethylmenaquinol + CO2 + diphosphate</text>
        <dbReference type="Rhea" id="RHEA:26478"/>
        <dbReference type="Rhea" id="RHEA-COMP:9563"/>
        <dbReference type="Rhea" id="RHEA-COMP:9564"/>
        <dbReference type="ChEBI" id="CHEBI:11173"/>
        <dbReference type="ChEBI" id="CHEBI:15378"/>
        <dbReference type="ChEBI" id="CHEBI:16526"/>
        <dbReference type="ChEBI" id="CHEBI:33019"/>
        <dbReference type="ChEBI" id="CHEBI:55437"/>
        <dbReference type="ChEBI" id="CHEBI:58914"/>
        <dbReference type="EC" id="2.5.1.74"/>
    </reaction>
</comment>
<keyword evidence="4 8" id="KW-0808">Transferase</keyword>
<feature type="transmembrane region" description="Helical" evidence="8">
    <location>
        <begin position="177"/>
        <end position="197"/>
    </location>
</feature>
<dbReference type="AlphaFoldDB" id="A0A1M5Z1V1"/>
<accession>A0A1M5Z1V1</accession>
<evidence type="ECO:0000256" key="2">
    <source>
        <dbReference type="ARBA" id="ARBA00022428"/>
    </source>
</evidence>
<dbReference type="RefSeq" id="WP_072983720.1">
    <property type="nucleotide sequence ID" value="NZ_FQXT01000004.1"/>
</dbReference>
<reference evidence="12" key="1">
    <citation type="submission" date="2016-11" db="EMBL/GenBank/DDBJ databases">
        <authorList>
            <person name="Varghese N."/>
            <person name="Submissions S."/>
        </authorList>
    </citation>
    <scope>NUCLEOTIDE SEQUENCE [LARGE SCALE GENOMIC DNA]</scope>
    <source>
        <strain evidence="12">DSM 19859</strain>
    </source>
</reference>
<dbReference type="Proteomes" id="UP000184240">
    <property type="component" value="Unassembled WGS sequence"/>
</dbReference>
<dbReference type="Pfam" id="PF01040">
    <property type="entry name" value="UbiA"/>
    <property type="match status" value="1"/>
</dbReference>
<evidence type="ECO:0000256" key="1">
    <source>
        <dbReference type="ARBA" id="ARBA00004141"/>
    </source>
</evidence>
<dbReference type="InterPro" id="IPR026046">
    <property type="entry name" value="UBIAD1"/>
</dbReference>
<evidence type="ECO:0000313" key="10">
    <source>
        <dbReference type="EMBL" id="RXG29806.1"/>
    </source>
</evidence>
<dbReference type="UniPathway" id="UPA00079">
    <property type="reaction ID" value="UER00168"/>
</dbReference>
<dbReference type="Gene3D" id="1.10.357.140">
    <property type="entry name" value="UbiA prenyltransferase"/>
    <property type="match status" value="1"/>
</dbReference>
<feature type="transmembrane region" description="Helical" evidence="8">
    <location>
        <begin position="247"/>
        <end position="268"/>
    </location>
</feature>